<dbReference type="InterPro" id="IPR015421">
    <property type="entry name" value="PyrdxlP-dep_Trfase_major"/>
</dbReference>
<accession>A0A4Z0V5A1</accession>
<dbReference type="InterPro" id="IPR004839">
    <property type="entry name" value="Aminotransferase_I/II_large"/>
</dbReference>
<proteinExistence type="inferred from homology"/>
<dbReference type="InterPro" id="IPR015422">
    <property type="entry name" value="PyrdxlP-dep_Trfase_small"/>
</dbReference>
<gene>
    <name evidence="7" type="ORF">EZ315_06595</name>
</gene>
<dbReference type="GO" id="GO:0006520">
    <property type="term" value="P:amino acid metabolic process"/>
    <property type="evidence" value="ECO:0007669"/>
    <property type="project" value="InterPro"/>
</dbReference>
<keyword evidence="3 7" id="KW-0032">Aminotransferase</keyword>
<evidence type="ECO:0000256" key="2">
    <source>
        <dbReference type="ARBA" id="ARBA00007441"/>
    </source>
</evidence>
<dbReference type="Proteomes" id="UP000297635">
    <property type="component" value="Unassembled WGS sequence"/>
</dbReference>
<dbReference type="Gene3D" id="3.40.640.10">
    <property type="entry name" value="Type I PLP-dependent aspartate aminotransferase-like (Major domain)"/>
    <property type="match status" value="1"/>
</dbReference>
<dbReference type="GO" id="GO:0008483">
    <property type="term" value="F:transaminase activity"/>
    <property type="evidence" value="ECO:0007669"/>
    <property type="project" value="UniProtKB-KW"/>
</dbReference>
<dbReference type="InterPro" id="IPR015424">
    <property type="entry name" value="PyrdxlP-dep_Trfase"/>
</dbReference>
<evidence type="ECO:0000313" key="7">
    <source>
        <dbReference type="EMBL" id="TGG40366.1"/>
    </source>
</evidence>
<feature type="domain" description="Aminotransferase class I/classII large" evidence="6">
    <location>
        <begin position="32"/>
        <end position="385"/>
    </location>
</feature>
<evidence type="ECO:0000256" key="3">
    <source>
        <dbReference type="ARBA" id="ARBA00022576"/>
    </source>
</evidence>
<protein>
    <submittedName>
        <fullName evidence="7">Pyridoxal phosphate-dependent aminotransferase</fullName>
    </submittedName>
</protein>
<keyword evidence="8" id="KW-1185">Reference proteome</keyword>
<dbReference type="GO" id="GO:0030170">
    <property type="term" value="F:pyridoxal phosphate binding"/>
    <property type="evidence" value="ECO:0007669"/>
    <property type="project" value="InterPro"/>
</dbReference>
<keyword evidence="5" id="KW-0663">Pyridoxal phosphate</keyword>
<evidence type="ECO:0000259" key="6">
    <source>
        <dbReference type="Pfam" id="PF00155"/>
    </source>
</evidence>
<reference evidence="7 8" key="1">
    <citation type="submission" date="2019-02" db="EMBL/GenBank/DDBJ databases">
        <title>Isolation and identification of novel species under the genus Muribaculum.</title>
        <authorList>
            <person name="Miyake S."/>
            <person name="Ding Y."/>
            <person name="Low A."/>
            <person name="Soh M."/>
            <person name="Seedorf H."/>
        </authorList>
    </citation>
    <scope>NUCLEOTIDE SEQUENCE [LARGE SCALE GENOMIC DNA]</scope>
    <source>
        <strain evidence="7 8">TLL-A3</strain>
    </source>
</reference>
<evidence type="ECO:0000256" key="4">
    <source>
        <dbReference type="ARBA" id="ARBA00022679"/>
    </source>
</evidence>
<dbReference type="Gene3D" id="3.90.1150.10">
    <property type="entry name" value="Aspartate Aminotransferase, domain 1"/>
    <property type="match status" value="1"/>
</dbReference>
<organism evidence="7 8">
    <name type="scientific">Duncaniella freteri</name>
    <dbReference type="NCBI Taxonomy" id="2530391"/>
    <lineage>
        <taxon>Bacteria</taxon>
        <taxon>Pseudomonadati</taxon>
        <taxon>Bacteroidota</taxon>
        <taxon>Bacteroidia</taxon>
        <taxon>Bacteroidales</taxon>
        <taxon>Muribaculaceae</taxon>
        <taxon>Duncaniella</taxon>
    </lineage>
</organism>
<dbReference type="RefSeq" id="WP_135471380.1">
    <property type="nucleotide sequence ID" value="NZ_CASCNC010000032.1"/>
</dbReference>
<dbReference type="CDD" id="cd00609">
    <property type="entry name" value="AAT_like"/>
    <property type="match status" value="1"/>
</dbReference>
<comment type="caution">
    <text evidence="7">The sequence shown here is derived from an EMBL/GenBank/DDBJ whole genome shotgun (WGS) entry which is preliminary data.</text>
</comment>
<dbReference type="SUPFAM" id="SSF53383">
    <property type="entry name" value="PLP-dependent transferases"/>
    <property type="match status" value="1"/>
</dbReference>
<dbReference type="AlphaFoldDB" id="A0A4Z0V5A1"/>
<comment type="similarity">
    <text evidence="2">Belongs to the class-I pyridoxal-phosphate-dependent aminotransferase family.</text>
</comment>
<evidence type="ECO:0000313" key="8">
    <source>
        <dbReference type="Proteomes" id="UP000297635"/>
    </source>
</evidence>
<dbReference type="Pfam" id="PF00155">
    <property type="entry name" value="Aminotran_1_2"/>
    <property type="match status" value="1"/>
</dbReference>
<sequence length="399" mass="44307">MPQVSERGILMPASPIRRLAPLANAAKARGTKVYHLNIGQPDVPTPPEGLAALKNIDRKVLEYSPSDGLPSLRKKLKEYYKRFNIEVETDDIIVTTGGSEAVLFAFMACLDPGDEIIVPEPAYANYMAFAISAGAKIVTVPSTIDEGFALPNVDKFEALITPRTKGILICNPNNPTGYLYTMKEMLQIRDLVKKYDLFLFSDEVYREFCYTGAPYISAFHLPGIEEQVVLVDSVSKRYNECGIRIGALITKHPELKKNVMKFCQARLSPPLLGQIVAEASIDTSPEYMLATYNEYVERRKFLIDQINKIPGCYTPIPMGAFYTVVKLPVDDADKFCQWCLSDFSLDGETIFMAPAAGFYTTPGMGKDEVRMAYVLEKDELAKAMKVLAAALEAYPGKTI</sequence>
<dbReference type="GeneID" id="82149456"/>
<dbReference type="InterPro" id="IPR050596">
    <property type="entry name" value="AspAT/PAT-like"/>
</dbReference>
<evidence type="ECO:0000256" key="5">
    <source>
        <dbReference type="ARBA" id="ARBA00022898"/>
    </source>
</evidence>
<dbReference type="NCBIfam" id="NF005744">
    <property type="entry name" value="PRK07568.1"/>
    <property type="match status" value="1"/>
</dbReference>
<keyword evidence="4 7" id="KW-0808">Transferase</keyword>
<dbReference type="PANTHER" id="PTHR46383">
    <property type="entry name" value="ASPARTATE AMINOTRANSFERASE"/>
    <property type="match status" value="1"/>
</dbReference>
<dbReference type="EMBL" id="SJSA01000001">
    <property type="protein sequence ID" value="TGG40366.1"/>
    <property type="molecule type" value="Genomic_DNA"/>
</dbReference>
<comment type="cofactor">
    <cofactor evidence="1">
        <name>pyridoxal 5'-phosphate</name>
        <dbReference type="ChEBI" id="CHEBI:597326"/>
    </cofactor>
</comment>
<evidence type="ECO:0000256" key="1">
    <source>
        <dbReference type="ARBA" id="ARBA00001933"/>
    </source>
</evidence>
<name>A0A4Z0V5A1_9BACT</name>